<dbReference type="AlphaFoldDB" id="A0A4S8ERV7"/>
<protein>
    <submittedName>
        <fullName evidence="2">DUF4102 domain-containing protein</fullName>
    </submittedName>
</protein>
<evidence type="ECO:0000313" key="3">
    <source>
        <dbReference type="Proteomes" id="UP000308917"/>
    </source>
</evidence>
<feature type="non-terminal residue" evidence="2">
    <location>
        <position position="49"/>
    </location>
</feature>
<name>A0A4S8ERV7_9BURK</name>
<keyword evidence="3" id="KW-1185">Reference proteome</keyword>
<comment type="caution">
    <text evidence="2">The sequence shown here is derived from an EMBL/GenBank/DDBJ whole genome shotgun (WGS) entry which is preliminary data.</text>
</comment>
<dbReference type="Proteomes" id="UP000308917">
    <property type="component" value="Unassembled WGS sequence"/>
</dbReference>
<dbReference type="RefSeq" id="WP_136574934.1">
    <property type="nucleotide sequence ID" value="NZ_STFG01000035.1"/>
</dbReference>
<dbReference type="InterPro" id="IPR025166">
    <property type="entry name" value="Integrase_DNA_bind_dom"/>
</dbReference>
<sequence length="49" mass="5407">MPQAISKARDRLTALAVKNTKEPGMYHDGAGLYLQVAKGGSKTWILRYT</sequence>
<dbReference type="InterPro" id="IPR038488">
    <property type="entry name" value="Integrase_DNA-bd_sf"/>
</dbReference>
<reference evidence="2 3" key="1">
    <citation type="journal article" date="2015" name="Antonie Van Leeuwenhoek">
        <title>Lampropedia puyangensis sp. nov., isolated from symptomatic bark of Populus ? euramericana canker and emended description of Lampropedia hyalina (Ehrenberg 1832) Lee et al. 2004.</title>
        <authorList>
            <person name="Li Y."/>
            <person name="Wang T."/>
            <person name="Piao C.G."/>
            <person name="Wang L.F."/>
            <person name="Tian G.Z."/>
            <person name="Zhu T.H."/>
            <person name="Guo M.W."/>
        </authorList>
    </citation>
    <scope>NUCLEOTIDE SEQUENCE [LARGE SCALE GENOMIC DNA]</scope>
    <source>
        <strain evidence="2 3">2-bin</strain>
    </source>
</reference>
<dbReference type="EMBL" id="STFG01000035">
    <property type="protein sequence ID" value="THT96073.1"/>
    <property type="molecule type" value="Genomic_DNA"/>
</dbReference>
<dbReference type="Gene3D" id="3.30.160.390">
    <property type="entry name" value="Integrase, DNA-binding domain"/>
    <property type="match status" value="1"/>
</dbReference>
<dbReference type="OrthoDB" id="9775880at2"/>
<feature type="domain" description="Integrase DNA-binding" evidence="1">
    <location>
        <begin position="12"/>
        <end position="49"/>
    </location>
</feature>
<organism evidence="2 3">
    <name type="scientific">Lampropedia puyangensis</name>
    <dbReference type="NCBI Taxonomy" id="1330072"/>
    <lineage>
        <taxon>Bacteria</taxon>
        <taxon>Pseudomonadati</taxon>
        <taxon>Pseudomonadota</taxon>
        <taxon>Betaproteobacteria</taxon>
        <taxon>Burkholderiales</taxon>
        <taxon>Comamonadaceae</taxon>
        <taxon>Lampropedia</taxon>
    </lineage>
</organism>
<evidence type="ECO:0000313" key="2">
    <source>
        <dbReference type="EMBL" id="THT96073.1"/>
    </source>
</evidence>
<evidence type="ECO:0000259" key="1">
    <source>
        <dbReference type="Pfam" id="PF13356"/>
    </source>
</evidence>
<gene>
    <name evidence="2" type="ORF">E9531_16830</name>
</gene>
<accession>A0A4S8ERV7</accession>
<proteinExistence type="predicted"/>
<dbReference type="Pfam" id="PF13356">
    <property type="entry name" value="Arm-DNA-bind_3"/>
    <property type="match status" value="1"/>
</dbReference>